<keyword evidence="2" id="KW-1185">Reference proteome</keyword>
<sequence length="195" mass="23056">MLRFMIKELIIVIKERTNPHNEVEHEDEMDLKSFLNSIEEQVEEEKLNVVQRASKAQNTYQHSALMMLDHLTLVYFPLLYGVLHYTEELNIDEHQALSINQTICKQSLNECNYIHKIFLSYFIYENQIDTRAKEHLLYLFNISIVEYERYTTEPTEKIMDIFGLPVTPSFKKLVTLALQNPYHSGLGDKFIIPRD</sequence>
<gene>
    <name evidence="1" type="ORF">QNI29_18670</name>
</gene>
<dbReference type="Proteomes" id="UP001236652">
    <property type="component" value="Chromosome"/>
</dbReference>
<protein>
    <submittedName>
        <fullName evidence="1">Uncharacterized protein</fullName>
    </submittedName>
</protein>
<evidence type="ECO:0000313" key="2">
    <source>
        <dbReference type="Proteomes" id="UP001236652"/>
    </source>
</evidence>
<evidence type="ECO:0000313" key="1">
    <source>
        <dbReference type="EMBL" id="WIF97725.1"/>
    </source>
</evidence>
<accession>A0ABY8UVM9</accession>
<organism evidence="1 2">
    <name type="scientific">Pontibacillus chungwhensis</name>
    <dbReference type="NCBI Taxonomy" id="265426"/>
    <lineage>
        <taxon>Bacteria</taxon>
        <taxon>Bacillati</taxon>
        <taxon>Bacillota</taxon>
        <taxon>Bacilli</taxon>
        <taxon>Bacillales</taxon>
        <taxon>Bacillaceae</taxon>
        <taxon>Pontibacillus</taxon>
    </lineage>
</organism>
<dbReference type="EMBL" id="CP126446">
    <property type="protein sequence ID" value="WIF97725.1"/>
    <property type="molecule type" value="Genomic_DNA"/>
</dbReference>
<dbReference type="RefSeq" id="WP_231417891.1">
    <property type="nucleotide sequence ID" value="NZ_CP126446.1"/>
</dbReference>
<proteinExistence type="predicted"/>
<reference evidence="1 2" key="1">
    <citation type="submission" date="2023-05" db="EMBL/GenBank/DDBJ databases">
        <title>Comparative genomics reveals the evidence of polycyclic aromatic hydrocarbons degradation in moderately halophilic genus Pontibacillus.</title>
        <authorList>
            <person name="Yang H."/>
            <person name="Qian Z."/>
        </authorList>
    </citation>
    <scope>NUCLEOTIDE SEQUENCE [LARGE SCALE GENOMIC DNA]</scope>
    <source>
        <strain evidence="2">HN14</strain>
    </source>
</reference>
<name>A0ABY8UVM9_9BACI</name>